<dbReference type="InterPro" id="IPR001507">
    <property type="entry name" value="ZP_dom"/>
</dbReference>
<dbReference type="Gene3D" id="2.60.40.4100">
    <property type="entry name" value="Zona pellucida, ZP-C domain"/>
    <property type="match status" value="1"/>
</dbReference>
<comment type="caution">
    <text evidence="4">The sequence shown here is derived from an EMBL/GenBank/DDBJ whole genome shotgun (WGS) entry which is preliminary data.</text>
</comment>
<dbReference type="EMBL" id="CAJFCW020000003">
    <property type="protein sequence ID" value="CAG9104924.1"/>
    <property type="molecule type" value="Genomic_DNA"/>
</dbReference>
<dbReference type="SMART" id="SM00241">
    <property type="entry name" value="ZP"/>
    <property type="match status" value="1"/>
</dbReference>
<reference evidence="4" key="1">
    <citation type="submission" date="2020-09" db="EMBL/GenBank/DDBJ databases">
        <authorList>
            <person name="Kikuchi T."/>
        </authorList>
    </citation>
    <scope>NUCLEOTIDE SEQUENCE</scope>
    <source>
        <strain evidence="4">SH1</strain>
    </source>
</reference>
<dbReference type="Proteomes" id="UP000783686">
    <property type="component" value="Unassembled WGS sequence"/>
</dbReference>
<name>A0A811KLW2_9BILA</name>
<feature type="domain" description="ZP" evidence="3">
    <location>
        <begin position="1"/>
        <end position="396"/>
    </location>
</feature>
<dbReference type="Proteomes" id="UP000614601">
    <property type="component" value="Unassembled WGS sequence"/>
</dbReference>
<accession>A0A811KLW2</accession>
<dbReference type="EMBL" id="CAJFDH010000003">
    <property type="protein sequence ID" value="CAD5215864.1"/>
    <property type="molecule type" value="Genomic_DNA"/>
</dbReference>
<evidence type="ECO:0000313" key="4">
    <source>
        <dbReference type="EMBL" id="CAD5215864.1"/>
    </source>
</evidence>
<dbReference type="PANTHER" id="PTHR46560">
    <property type="entry name" value="CYPHER, ISOFORM B"/>
    <property type="match status" value="1"/>
</dbReference>
<keyword evidence="2" id="KW-0472">Membrane</keyword>
<evidence type="ECO:0000259" key="3">
    <source>
        <dbReference type="PROSITE" id="PS51034"/>
    </source>
</evidence>
<evidence type="ECO:0000313" key="5">
    <source>
        <dbReference type="Proteomes" id="UP000614601"/>
    </source>
</evidence>
<keyword evidence="5" id="KW-1185">Reference proteome</keyword>
<protein>
    <recommendedName>
        <fullName evidence="3">ZP domain-containing protein</fullName>
    </recommendedName>
</protein>
<dbReference type="InterPro" id="IPR042235">
    <property type="entry name" value="ZP-C_dom"/>
</dbReference>
<evidence type="ECO:0000256" key="2">
    <source>
        <dbReference type="SAM" id="Phobius"/>
    </source>
</evidence>
<sequence>MCTSDGITASIYFDRPFSGIIYSVGYANVHPCVYFNGLSTTSVLFSIPTRGCGTKVSRNNHQVLETVENRVYVQMDKITQTFGDKQYAFVCQQAYVSSIKMGSDIRRHPVKSQAFYHQPISPIQGYRPPESSPYGLQMHQAITPKLKADWRFDDFTTDQPPWLNQPDVKTAKAAEASEDADLLNLNKLDGFDSLEEIVTSTVHPFTLPKMDFGLTDHYNHVTTKLPAFHDHITTPLPTLHNHVNKLTQGARLEAKQTVEKLEQISDHVIMEILTGNGPENPHVEKSVEMGNIITLVTRGRKLQSSQKYNMFVHSCYATDQNKNFKVDLIDSRGCSNHTSVIDNMKKTVTESESVIFYFPLKAFKFPNDNDVFFYCSVDISDSLPFPEPCVSTKRRARSSVILPESEKPWIELHLHKNVEVGTGKTEIETIEGEFSTDSISYIALIACVVVLSLFTILGAVIIVQNYYYTRKSTT</sequence>
<gene>
    <name evidence="4" type="ORF">BOKJ2_LOCUS6306</name>
</gene>
<dbReference type="InterPro" id="IPR055355">
    <property type="entry name" value="ZP-C"/>
</dbReference>
<keyword evidence="1" id="KW-1015">Disulfide bond</keyword>
<keyword evidence="2" id="KW-1133">Transmembrane helix</keyword>
<evidence type="ECO:0000256" key="1">
    <source>
        <dbReference type="ARBA" id="ARBA00023157"/>
    </source>
</evidence>
<feature type="transmembrane region" description="Helical" evidence="2">
    <location>
        <begin position="439"/>
        <end position="463"/>
    </location>
</feature>
<dbReference type="Pfam" id="PF00100">
    <property type="entry name" value="Zona_pellucida"/>
    <property type="match status" value="1"/>
</dbReference>
<dbReference type="AlphaFoldDB" id="A0A811KLW2"/>
<keyword evidence="2" id="KW-0812">Transmembrane</keyword>
<organism evidence="4 5">
    <name type="scientific">Bursaphelenchus okinawaensis</name>
    <dbReference type="NCBI Taxonomy" id="465554"/>
    <lineage>
        <taxon>Eukaryota</taxon>
        <taxon>Metazoa</taxon>
        <taxon>Ecdysozoa</taxon>
        <taxon>Nematoda</taxon>
        <taxon>Chromadorea</taxon>
        <taxon>Rhabditida</taxon>
        <taxon>Tylenchina</taxon>
        <taxon>Tylenchomorpha</taxon>
        <taxon>Aphelenchoidea</taxon>
        <taxon>Aphelenchoididae</taxon>
        <taxon>Bursaphelenchus</taxon>
    </lineage>
</organism>
<dbReference type="OrthoDB" id="10068552at2759"/>
<proteinExistence type="predicted"/>
<dbReference type="PANTHER" id="PTHR46560:SF12">
    <property type="entry name" value="ZP DOMAIN-CONTAINING PROTEIN"/>
    <property type="match status" value="1"/>
</dbReference>
<dbReference type="PROSITE" id="PS51034">
    <property type="entry name" value="ZP_2"/>
    <property type="match status" value="1"/>
</dbReference>